<keyword evidence="1" id="KW-1133">Transmembrane helix</keyword>
<dbReference type="EMBL" id="BSET01000001">
    <property type="protein sequence ID" value="GLK00748.1"/>
    <property type="molecule type" value="Genomic_DNA"/>
</dbReference>
<organism evidence="2 3">
    <name type="scientific">Microbacterium keratanolyticum</name>
    <dbReference type="NCBI Taxonomy" id="67574"/>
    <lineage>
        <taxon>Bacteria</taxon>
        <taxon>Bacillati</taxon>
        <taxon>Actinomycetota</taxon>
        <taxon>Actinomycetes</taxon>
        <taxon>Micrococcales</taxon>
        <taxon>Microbacteriaceae</taxon>
        <taxon>Microbacterium</taxon>
    </lineage>
</organism>
<reference evidence="2" key="1">
    <citation type="journal article" date="2014" name="Int. J. Syst. Evol. Microbiol.">
        <title>Complete genome sequence of Corynebacterium casei LMG S-19264T (=DSM 44701T), isolated from a smear-ripened cheese.</title>
        <authorList>
            <consortium name="US DOE Joint Genome Institute (JGI-PGF)"/>
            <person name="Walter F."/>
            <person name="Albersmeier A."/>
            <person name="Kalinowski J."/>
            <person name="Ruckert C."/>
        </authorList>
    </citation>
    <scope>NUCLEOTIDE SEQUENCE</scope>
    <source>
        <strain evidence="2">VKM Ac-1958</strain>
    </source>
</reference>
<evidence type="ECO:0000256" key="1">
    <source>
        <dbReference type="SAM" id="Phobius"/>
    </source>
</evidence>
<feature type="transmembrane region" description="Helical" evidence="1">
    <location>
        <begin position="18"/>
        <end position="36"/>
    </location>
</feature>
<sequence>MTSVPVLRRSIRESWRGLIGWSLGITALLFLYLPLFKSFGTGGQLQAVIDALPKELTKTIGYDQIATGAGYAQSTFYGLTGFVLFTIAAVIWSSAAIGGAEESGRLELDLAHPIARVQYALEQAAAIVVKVLWLGLLAGLIVWGMNEPVGLGIDPPHIIGASAALAGLGFLTASIGLLVGALTGRRSWASGAAAGIAVLGYVFQAVAKQSSDLEWLNIFSPYAWVYHQSPLSDGVDLGGLALVWGFAIVFAAASAFALQQRDVTG</sequence>
<accession>A0A9W6HQ24</accession>
<feature type="transmembrane region" description="Helical" evidence="1">
    <location>
        <begin position="188"/>
        <end position="207"/>
    </location>
</feature>
<feature type="transmembrane region" description="Helical" evidence="1">
    <location>
        <begin position="76"/>
        <end position="98"/>
    </location>
</feature>
<keyword evidence="3" id="KW-1185">Reference proteome</keyword>
<dbReference type="GO" id="GO:0140359">
    <property type="term" value="F:ABC-type transporter activity"/>
    <property type="evidence" value="ECO:0007669"/>
    <property type="project" value="InterPro"/>
</dbReference>
<feature type="transmembrane region" description="Helical" evidence="1">
    <location>
        <begin position="157"/>
        <end position="181"/>
    </location>
</feature>
<name>A0A9W6HQ24_9MICO</name>
<evidence type="ECO:0000313" key="3">
    <source>
        <dbReference type="Proteomes" id="UP001142325"/>
    </source>
</evidence>
<dbReference type="Pfam" id="PF12679">
    <property type="entry name" value="ABC2_membrane_2"/>
    <property type="match status" value="1"/>
</dbReference>
<keyword evidence="1" id="KW-0472">Membrane</keyword>
<protein>
    <recommendedName>
        <fullName evidence="4">ABC-2 type transport system permease protein</fullName>
    </recommendedName>
</protein>
<feature type="transmembrane region" description="Helical" evidence="1">
    <location>
        <begin position="119"/>
        <end position="145"/>
    </location>
</feature>
<proteinExistence type="predicted"/>
<evidence type="ECO:0008006" key="4">
    <source>
        <dbReference type="Google" id="ProtNLM"/>
    </source>
</evidence>
<dbReference type="GO" id="GO:0005886">
    <property type="term" value="C:plasma membrane"/>
    <property type="evidence" value="ECO:0007669"/>
    <property type="project" value="UniProtKB-SubCell"/>
</dbReference>
<reference evidence="2" key="2">
    <citation type="submission" date="2023-01" db="EMBL/GenBank/DDBJ databases">
        <authorList>
            <person name="Sun Q."/>
            <person name="Evtushenko L."/>
        </authorList>
    </citation>
    <scope>NUCLEOTIDE SEQUENCE</scope>
    <source>
        <strain evidence="2">VKM Ac-1958</strain>
    </source>
</reference>
<dbReference type="AlphaFoldDB" id="A0A9W6HQ24"/>
<evidence type="ECO:0000313" key="2">
    <source>
        <dbReference type="EMBL" id="GLK00748.1"/>
    </source>
</evidence>
<keyword evidence="1" id="KW-0812">Transmembrane</keyword>
<feature type="transmembrane region" description="Helical" evidence="1">
    <location>
        <begin position="237"/>
        <end position="258"/>
    </location>
</feature>
<gene>
    <name evidence="2" type="ORF">GCM10017596_04630</name>
</gene>
<dbReference type="RefSeq" id="WP_204938442.1">
    <property type="nucleotide sequence ID" value="NZ_BAAAUM010000001.1"/>
</dbReference>
<dbReference type="Proteomes" id="UP001142325">
    <property type="component" value="Unassembled WGS sequence"/>
</dbReference>
<comment type="caution">
    <text evidence="2">The sequence shown here is derived from an EMBL/GenBank/DDBJ whole genome shotgun (WGS) entry which is preliminary data.</text>
</comment>